<comment type="subcellular location">
    <subcellularLocation>
        <location evidence="3">Cytoplasm</location>
    </subcellularLocation>
</comment>
<accession>A0ABN1J807</accession>
<dbReference type="EMBL" id="BAAACF010000012">
    <property type="protein sequence ID" value="GAA0730862.1"/>
    <property type="molecule type" value="Genomic_DNA"/>
</dbReference>
<dbReference type="EC" id="2.7.1.24" evidence="3 4"/>
<keyword evidence="1 3" id="KW-0547">Nucleotide-binding</keyword>
<dbReference type="RefSeq" id="WP_343771453.1">
    <property type="nucleotide sequence ID" value="NZ_BAAACF010000012.1"/>
</dbReference>
<dbReference type="PROSITE" id="PS51219">
    <property type="entry name" value="DPCK"/>
    <property type="match status" value="1"/>
</dbReference>
<proteinExistence type="inferred from homology"/>
<keyword evidence="3" id="KW-0963">Cytoplasm</keyword>
<dbReference type="NCBIfam" id="TIGR00152">
    <property type="entry name" value="dephospho-CoA kinase"/>
    <property type="match status" value="1"/>
</dbReference>
<protein>
    <recommendedName>
        <fullName evidence="3 4">Dephospho-CoA kinase</fullName>
        <ecNumber evidence="3 4">2.7.1.24</ecNumber>
    </recommendedName>
    <alternativeName>
        <fullName evidence="3">Dephosphocoenzyme A kinase</fullName>
    </alternativeName>
</protein>
<feature type="binding site" evidence="3">
    <location>
        <begin position="16"/>
        <end position="21"/>
    </location>
    <ligand>
        <name>ATP</name>
        <dbReference type="ChEBI" id="CHEBI:30616"/>
    </ligand>
</feature>
<reference evidence="5 6" key="1">
    <citation type="journal article" date="2019" name="Int. J. Syst. Evol. Microbiol.">
        <title>The Global Catalogue of Microorganisms (GCM) 10K type strain sequencing project: providing services to taxonomists for standard genome sequencing and annotation.</title>
        <authorList>
            <consortium name="The Broad Institute Genomics Platform"/>
            <consortium name="The Broad Institute Genome Sequencing Center for Infectious Disease"/>
            <person name="Wu L."/>
            <person name="Ma J."/>
        </authorList>
    </citation>
    <scope>NUCLEOTIDE SEQUENCE [LARGE SCALE GENOMIC DNA]</scope>
    <source>
        <strain evidence="5 6">JCM 1405</strain>
    </source>
</reference>
<dbReference type="HAMAP" id="MF_00376">
    <property type="entry name" value="Dephospho_CoA_kinase"/>
    <property type="match status" value="1"/>
</dbReference>
<name>A0ABN1J807_9CLOT</name>
<evidence type="ECO:0000256" key="4">
    <source>
        <dbReference type="NCBIfam" id="TIGR00152"/>
    </source>
</evidence>
<evidence type="ECO:0000256" key="3">
    <source>
        <dbReference type="HAMAP-Rule" id="MF_00376"/>
    </source>
</evidence>
<comment type="catalytic activity">
    <reaction evidence="3">
        <text>3'-dephospho-CoA + ATP = ADP + CoA + H(+)</text>
        <dbReference type="Rhea" id="RHEA:18245"/>
        <dbReference type="ChEBI" id="CHEBI:15378"/>
        <dbReference type="ChEBI" id="CHEBI:30616"/>
        <dbReference type="ChEBI" id="CHEBI:57287"/>
        <dbReference type="ChEBI" id="CHEBI:57328"/>
        <dbReference type="ChEBI" id="CHEBI:456216"/>
        <dbReference type="EC" id="2.7.1.24"/>
    </reaction>
</comment>
<comment type="similarity">
    <text evidence="3">Belongs to the CoaE family.</text>
</comment>
<comment type="caution">
    <text evidence="5">The sequence shown here is derived from an EMBL/GenBank/DDBJ whole genome shotgun (WGS) entry which is preliminary data.</text>
</comment>
<evidence type="ECO:0000256" key="2">
    <source>
        <dbReference type="ARBA" id="ARBA00022840"/>
    </source>
</evidence>
<dbReference type="SUPFAM" id="SSF52540">
    <property type="entry name" value="P-loop containing nucleoside triphosphate hydrolases"/>
    <property type="match status" value="1"/>
</dbReference>
<evidence type="ECO:0000313" key="5">
    <source>
        <dbReference type="EMBL" id="GAA0730862.1"/>
    </source>
</evidence>
<sequence length="214" mass="24602">MKQSKIFKVGLTGGIGSGKSTVSKFFIDKGISVIDCDKISRHVLDKYPIIIEEIREKFGSEFVDEAGNLKRMEFGSYIFKSDKRRKEYEKIIIPYIKKEINSLMEELQSNGEEICIVDAPTLFEQNEHLHMDLNVVVWVDRETQMKRVKGRDKLEDEEIANRINAQISLDEKREKANFVIDNTKSIEETKAQVDLLITFINDLRGVGKAVEKAN</sequence>
<organism evidence="5 6">
    <name type="scientific">Clostridium malenominatum</name>
    <dbReference type="NCBI Taxonomy" id="1539"/>
    <lineage>
        <taxon>Bacteria</taxon>
        <taxon>Bacillati</taxon>
        <taxon>Bacillota</taxon>
        <taxon>Clostridia</taxon>
        <taxon>Eubacteriales</taxon>
        <taxon>Clostridiaceae</taxon>
        <taxon>Clostridium</taxon>
    </lineage>
</organism>
<dbReference type="CDD" id="cd02022">
    <property type="entry name" value="DPCK"/>
    <property type="match status" value="1"/>
</dbReference>
<dbReference type="Proteomes" id="UP001500339">
    <property type="component" value="Unassembled WGS sequence"/>
</dbReference>
<dbReference type="PANTHER" id="PTHR10695:SF46">
    <property type="entry name" value="BIFUNCTIONAL COENZYME A SYNTHASE-RELATED"/>
    <property type="match status" value="1"/>
</dbReference>
<evidence type="ECO:0000256" key="1">
    <source>
        <dbReference type="ARBA" id="ARBA00022741"/>
    </source>
</evidence>
<keyword evidence="2 3" id="KW-0067">ATP-binding</keyword>
<keyword evidence="3" id="KW-0808">Transferase</keyword>
<gene>
    <name evidence="3 5" type="primary">coaE</name>
    <name evidence="5" type="ORF">GCM10008905_32660</name>
</gene>
<dbReference type="PANTHER" id="PTHR10695">
    <property type="entry name" value="DEPHOSPHO-COA KINASE-RELATED"/>
    <property type="match status" value="1"/>
</dbReference>
<dbReference type="InterPro" id="IPR001977">
    <property type="entry name" value="Depp_CoAkinase"/>
</dbReference>
<dbReference type="GO" id="GO:0016301">
    <property type="term" value="F:kinase activity"/>
    <property type="evidence" value="ECO:0007669"/>
    <property type="project" value="UniProtKB-KW"/>
</dbReference>
<keyword evidence="3" id="KW-0173">Coenzyme A biosynthesis</keyword>
<comment type="function">
    <text evidence="3">Catalyzes the phosphorylation of the 3'-hydroxyl group of dephosphocoenzyme A to form coenzyme A.</text>
</comment>
<keyword evidence="3 5" id="KW-0418">Kinase</keyword>
<comment type="pathway">
    <text evidence="3">Cofactor biosynthesis; coenzyme A biosynthesis; CoA from (R)-pantothenate: step 5/5.</text>
</comment>
<dbReference type="InterPro" id="IPR027417">
    <property type="entry name" value="P-loop_NTPase"/>
</dbReference>
<dbReference type="Gene3D" id="3.40.50.300">
    <property type="entry name" value="P-loop containing nucleotide triphosphate hydrolases"/>
    <property type="match status" value="1"/>
</dbReference>
<keyword evidence="6" id="KW-1185">Reference proteome</keyword>
<evidence type="ECO:0000313" key="6">
    <source>
        <dbReference type="Proteomes" id="UP001500339"/>
    </source>
</evidence>
<dbReference type="Pfam" id="PF01121">
    <property type="entry name" value="CoaE"/>
    <property type="match status" value="1"/>
</dbReference>